<dbReference type="GO" id="GO:0006310">
    <property type="term" value="P:DNA recombination"/>
    <property type="evidence" value="ECO:0007669"/>
    <property type="project" value="UniProtKB-KW"/>
</dbReference>
<feature type="region of interest" description="Disordered" evidence="2">
    <location>
        <begin position="325"/>
        <end position="349"/>
    </location>
</feature>
<evidence type="ECO:0000256" key="2">
    <source>
        <dbReference type="SAM" id="MobiDB-lite"/>
    </source>
</evidence>
<dbReference type="InterPro" id="IPR002104">
    <property type="entry name" value="Integrase_catalytic"/>
</dbReference>
<dbReference type="Pfam" id="PF00589">
    <property type="entry name" value="Phage_integrase"/>
    <property type="match status" value="1"/>
</dbReference>
<dbReference type="OrthoDB" id="7476432at2"/>
<comment type="caution">
    <text evidence="4">The sequence shown here is derived from an EMBL/GenBank/DDBJ whole genome shotgun (WGS) entry which is preliminary data.</text>
</comment>
<dbReference type="SUPFAM" id="SSF56349">
    <property type="entry name" value="DNA breaking-rejoining enzymes"/>
    <property type="match status" value="1"/>
</dbReference>
<feature type="compositionally biased region" description="Polar residues" evidence="2">
    <location>
        <begin position="335"/>
        <end position="349"/>
    </location>
</feature>
<dbReference type="GO" id="GO:0003677">
    <property type="term" value="F:DNA binding"/>
    <property type="evidence" value="ECO:0007669"/>
    <property type="project" value="InterPro"/>
</dbReference>
<reference evidence="4 5" key="1">
    <citation type="submission" date="2019-03" db="EMBL/GenBank/DDBJ databases">
        <title>Whole genome sequence of Arthrobacter sp JH1-1.</title>
        <authorList>
            <person name="Trinh H.N."/>
        </authorList>
    </citation>
    <scope>NUCLEOTIDE SEQUENCE [LARGE SCALE GENOMIC DNA]</scope>
    <source>
        <strain evidence="4 5">JH1-1</strain>
    </source>
</reference>
<organism evidence="4 5">
    <name type="scientific">Arthrobacter terricola</name>
    <dbReference type="NCBI Taxonomy" id="2547396"/>
    <lineage>
        <taxon>Bacteria</taxon>
        <taxon>Bacillati</taxon>
        <taxon>Actinomycetota</taxon>
        <taxon>Actinomycetes</taxon>
        <taxon>Micrococcales</taxon>
        <taxon>Micrococcaceae</taxon>
        <taxon>Arthrobacter</taxon>
    </lineage>
</organism>
<dbReference type="InterPro" id="IPR011010">
    <property type="entry name" value="DNA_brk_join_enz"/>
</dbReference>
<evidence type="ECO:0000313" key="5">
    <source>
        <dbReference type="Proteomes" id="UP000295511"/>
    </source>
</evidence>
<dbReference type="PANTHER" id="PTHR30349">
    <property type="entry name" value="PHAGE INTEGRASE-RELATED"/>
    <property type="match status" value="1"/>
</dbReference>
<dbReference type="InterPro" id="IPR050090">
    <property type="entry name" value="Tyrosine_recombinase_XerCD"/>
</dbReference>
<dbReference type="EMBL" id="SMRU01000027">
    <property type="protein sequence ID" value="TDF91799.1"/>
    <property type="molecule type" value="Genomic_DNA"/>
</dbReference>
<name>A0A4R5K9U6_9MICC</name>
<evidence type="ECO:0000259" key="3">
    <source>
        <dbReference type="PROSITE" id="PS51898"/>
    </source>
</evidence>
<evidence type="ECO:0000313" key="4">
    <source>
        <dbReference type="EMBL" id="TDF91799.1"/>
    </source>
</evidence>
<dbReference type="Gene3D" id="1.10.443.10">
    <property type="entry name" value="Intergrase catalytic core"/>
    <property type="match status" value="1"/>
</dbReference>
<dbReference type="CDD" id="cd00397">
    <property type="entry name" value="DNA_BRE_C"/>
    <property type="match status" value="1"/>
</dbReference>
<dbReference type="Proteomes" id="UP000295511">
    <property type="component" value="Unassembled WGS sequence"/>
</dbReference>
<dbReference type="GO" id="GO:0015074">
    <property type="term" value="P:DNA integration"/>
    <property type="evidence" value="ECO:0007669"/>
    <property type="project" value="InterPro"/>
</dbReference>
<sequence length="349" mass="39155">MAADDGSVPPTAVGKRADVTAVEADGFWGWALASTLKETGVRLEELQELTQLSLRHYVAPTTNTIVPLLHIVPLKTDQERLVPMSPELVKVLVEVQRRARGTGQSVPLSVRYDPNEKTFSDPLPHLFARLVGPTQNVLSHTYISRVLNGIAAHAGLMDAGAPLTFTPHDFRRLFATELVGTGLPLHIVSTLLGHLSLETTRGYTAVFPEHVIQAHHAFIERRRQTRPDEEFRAASTEEWREFEEHFLLRRVALGTCHRPYATPCVHEHACVKCRFLQVDPAQAGRLETMTEKAEQRLAEAREHHWLGEVSALEESLVHLRRRREEAERLRPEVPTAQNTDLISHAQTPG</sequence>
<dbReference type="PANTHER" id="PTHR30349:SF64">
    <property type="entry name" value="PROPHAGE INTEGRASE INTD-RELATED"/>
    <property type="match status" value="1"/>
</dbReference>
<accession>A0A4R5K9U6</accession>
<gene>
    <name evidence="4" type="ORF">E1809_19975</name>
</gene>
<protein>
    <submittedName>
        <fullName evidence="4">Site-specific integrase</fullName>
    </submittedName>
</protein>
<proteinExistence type="predicted"/>
<keyword evidence="5" id="KW-1185">Reference proteome</keyword>
<dbReference type="AlphaFoldDB" id="A0A4R5K9U6"/>
<dbReference type="InterPro" id="IPR013762">
    <property type="entry name" value="Integrase-like_cat_sf"/>
</dbReference>
<dbReference type="PROSITE" id="PS51898">
    <property type="entry name" value="TYR_RECOMBINASE"/>
    <property type="match status" value="1"/>
</dbReference>
<feature type="domain" description="Tyr recombinase" evidence="3">
    <location>
        <begin position="1"/>
        <end position="216"/>
    </location>
</feature>
<keyword evidence="1" id="KW-0233">DNA recombination</keyword>
<evidence type="ECO:0000256" key="1">
    <source>
        <dbReference type="ARBA" id="ARBA00023172"/>
    </source>
</evidence>